<dbReference type="RefSeq" id="XP_016246160.1">
    <property type="nucleotide sequence ID" value="XM_016396304.1"/>
</dbReference>
<dbReference type="SUPFAM" id="SSF52743">
    <property type="entry name" value="Subtilisin-like"/>
    <property type="match status" value="1"/>
</dbReference>
<dbReference type="PROSITE" id="PS00136">
    <property type="entry name" value="SUBTILASE_ASP"/>
    <property type="match status" value="1"/>
</dbReference>
<feature type="compositionally biased region" description="Polar residues" evidence="4">
    <location>
        <begin position="295"/>
        <end position="307"/>
    </location>
</feature>
<dbReference type="AlphaFoldDB" id="A0A0D2CQT3"/>
<evidence type="ECO:0000256" key="3">
    <source>
        <dbReference type="ARBA" id="ARBA00023145"/>
    </source>
</evidence>
<dbReference type="STRING" id="569365.A0A0D2CQT3"/>
<protein>
    <recommendedName>
        <fullName evidence="5">Peptidase S8/S53 domain-containing protein</fullName>
    </recommendedName>
</protein>
<keyword evidence="1" id="KW-0732">Signal</keyword>
<dbReference type="Pfam" id="PF00082">
    <property type="entry name" value="Peptidase_S8"/>
    <property type="match status" value="1"/>
</dbReference>
<dbReference type="InterPro" id="IPR036770">
    <property type="entry name" value="Ankyrin_rpt-contain_sf"/>
</dbReference>
<evidence type="ECO:0000256" key="2">
    <source>
        <dbReference type="ARBA" id="ARBA00022801"/>
    </source>
</evidence>
<dbReference type="SMART" id="SM00248">
    <property type="entry name" value="ANK"/>
    <property type="match status" value="2"/>
</dbReference>
<dbReference type="InterPro" id="IPR036852">
    <property type="entry name" value="Peptidase_S8/S53_dom_sf"/>
</dbReference>
<dbReference type="OrthoDB" id="4133763at2759"/>
<dbReference type="SUPFAM" id="SSF48403">
    <property type="entry name" value="Ankyrin repeat"/>
    <property type="match status" value="1"/>
</dbReference>
<dbReference type="Gene3D" id="1.25.40.20">
    <property type="entry name" value="Ankyrin repeat-containing domain"/>
    <property type="match status" value="1"/>
</dbReference>
<dbReference type="VEuPathDB" id="FungiDB:PV07_09078"/>
<dbReference type="GeneID" id="27348272"/>
<dbReference type="Gene3D" id="3.40.50.200">
    <property type="entry name" value="Peptidase S8/S53 domain"/>
    <property type="match status" value="1"/>
</dbReference>
<gene>
    <name evidence="6" type="ORF">PV07_09078</name>
</gene>
<dbReference type="GO" id="GO:0006508">
    <property type="term" value="P:proteolysis"/>
    <property type="evidence" value="ECO:0007669"/>
    <property type="project" value="InterPro"/>
</dbReference>
<keyword evidence="2" id="KW-0378">Hydrolase</keyword>
<organism evidence="6 7">
    <name type="scientific">Cladophialophora immunda</name>
    <dbReference type="NCBI Taxonomy" id="569365"/>
    <lineage>
        <taxon>Eukaryota</taxon>
        <taxon>Fungi</taxon>
        <taxon>Dikarya</taxon>
        <taxon>Ascomycota</taxon>
        <taxon>Pezizomycotina</taxon>
        <taxon>Eurotiomycetes</taxon>
        <taxon>Chaetothyriomycetidae</taxon>
        <taxon>Chaetothyriales</taxon>
        <taxon>Herpotrichiellaceae</taxon>
        <taxon>Cladophialophora</taxon>
    </lineage>
</organism>
<evidence type="ECO:0000313" key="7">
    <source>
        <dbReference type="Proteomes" id="UP000054466"/>
    </source>
</evidence>
<feature type="domain" description="Peptidase S8/S53" evidence="5">
    <location>
        <begin position="704"/>
        <end position="839"/>
    </location>
</feature>
<dbReference type="Pfam" id="PF00023">
    <property type="entry name" value="Ank"/>
    <property type="match status" value="1"/>
</dbReference>
<feature type="compositionally biased region" description="Basic and acidic residues" evidence="4">
    <location>
        <begin position="271"/>
        <end position="282"/>
    </location>
</feature>
<dbReference type="GO" id="GO:0004252">
    <property type="term" value="F:serine-type endopeptidase activity"/>
    <property type="evidence" value="ECO:0007669"/>
    <property type="project" value="InterPro"/>
</dbReference>
<feature type="region of interest" description="Disordered" evidence="4">
    <location>
        <begin position="557"/>
        <end position="592"/>
    </location>
</feature>
<accession>A0A0D2CQT3</accession>
<keyword evidence="7" id="KW-1185">Reference proteome</keyword>
<feature type="region of interest" description="Disordered" evidence="4">
    <location>
        <begin position="271"/>
        <end position="307"/>
    </location>
</feature>
<dbReference type="InterPro" id="IPR000209">
    <property type="entry name" value="Peptidase_S8/S53_dom"/>
</dbReference>
<keyword evidence="3" id="KW-0865">Zymogen</keyword>
<feature type="compositionally biased region" description="Polar residues" evidence="4">
    <location>
        <begin position="565"/>
        <end position="577"/>
    </location>
</feature>
<dbReference type="InterPro" id="IPR002110">
    <property type="entry name" value="Ankyrin_rpt"/>
</dbReference>
<reference evidence="6 7" key="1">
    <citation type="submission" date="2015-01" db="EMBL/GenBank/DDBJ databases">
        <title>The Genome Sequence of Cladophialophora immunda CBS83496.</title>
        <authorList>
            <consortium name="The Broad Institute Genomics Platform"/>
            <person name="Cuomo C."/>
            <person name="de Hoog S."/>
            <person name="Gorbushina A."/>
            <person name="Stielow B."/>
            <person name="Teixiera M."/>
            <person name="Abouelleil A."/>
            <person name="Chapman S.B."/>
            <person name="Priest M."/>
            <person name="Young S.K."/>
            <person name="Wortman J."/>
            <person name="Nusbaum C."/>
            <person name="Birren B."/>
        </authorList>
    </citation>
    <scope>NUCLEOTIDE SEQUENCE [LARGE SCALE GENOMIC DNA]</scope>
    <source>
        <strain evidence="6 7">CBS 83496</strain>
    </source>
</reference>
<evidence type="ECO:0000313" key="6">
    <source>
        <dbReference type="EMBL" id="KIW25944.1"/>
    </source>
</evidence>
<dbReference type="InterPro" id="IPR023827">
    <property type="entry name" value="Peptidase_S8_Asp-AS"/>
</dbReference>
<proteinExistence type="predicted"/>
<evidence type="ECO:0000256" key="4">
    <source>
        <dbReference type="SAM" id="MobiDB-lite"/>
    </source>
</evidence>
<dbReference type="HOGENOM" id="CLU_006016_0_1_1"/>
<name>A0A0D2CQT3_9EURO</name>
<evidence type="ECO:0000259" key="5">
    <source>
        <dbReference type="Pfam" id="PF00082"/>
    </source>
</evidence>
<sequence>MDSPLRREPPTSIAAIIEPVARSRASDEPLSQFEKVLERARVIAEKPEIAKDGTKKHSRREQLKQLVAERGDSLVKATSTLRDENFFHFLASTHANSTSSSVSVAVQTLVARMLLHPGGMDLLLKPDDLGNTPLHTAIQRSNRDFLFAVSGIPSLPETVEKVRQTIKEGKDTWAENRTRSTFLHDALDSRSLLRDDDLLLAIITLAPDAMLRTTDIGGRTPLHLAVEYSKCTAGRLKIVRELISRDPSVLQLRDIKNHSVYQYHVLSKLGSHRDSKVPDRSRSPSVRAGERPSSAGPSGSNVTPGTLNVTDETAKIIKDEMMLESLRQMSCDAAYRCLYVPNENNKELWFDYMPAPLTGMTFAEFTHHWDMLDFETTVKYVSIANVKFKLDKDVDQVVRKSRDDATRILRWLQSKDVKRILHVIVDDMEPNYHSNDSIERALEKAKVEILDWHRPDLCPSTIFNVGKNLKRLEVEGLPMLAQYGKLERIIIFSPEDSPDLSADMSKQLKRFDDRLKRNWSLAAEKSTSKPQEESAIGRLLRRDGEATQDDEATLASQSLHRDSVQAPQTNPATSQVSAKHEIAANNRTTTPEIIHTSAKTSLKAKLGDNSGQAVELDQHRWMQCMENFTTAFLRVRQLSAKDIPATKSLEPIRVALIDDGVDTTNRSLQGRTDRGRSFAFDQRGKRTTHTGCLIAAMERSWLGSSAINHAVDCGARVISMSWSVRPPTDGALQKKFKEAVQRAVNRKTVLLCASSDQGKTGNDQTYPHEADRANIIRIGAATAMGSNAEYVDKHQIDFLFPGHEILLKESTPDKELGDVHKGSSVATAIAAGLAALVLECVRVGHFWTSKLDHHQWITDQDYLMMDSKAIKAAFEGMSRSRSSYIWVWETFTPQVCERITDGGREDQLAAVAKLARRFLNRD</sequence>
<dbReference type="EMBL" id="KN847044">
    <property type="protein sequence ID" value="KIW25944.1"/>
    <property type="molecule type" value="Genomic_DNA"/>
</dbReference>
<dbReference type="Proteomes" id="UP000054466">
    <property type="component" value="Unassembled WGS sequence"/>
</dbReference>
<evidence type="ECO:0000256" key="1">
    <source>
        <dbReference type="ARBA" id="ARBA00022729"/>
    </source>
</evidence>